<dbReference type="STRING" id="131310.A0A0N4ZFL1"/>
<evidence type="ECO:0000313" key="5">
    <source>
        <dbReference type="Proteomes" id="UP000038045"/>
    </source>
</evidence>
<protein>
    <submittedName>
        <fullName evidence="6">Nudix hydrolase domain-containing protein</fullName>
    </submittedName>
</protein>
<dbReference type="PANTHER" id="PTHR22769">
    <property type="entry name" value="MUTT/NUDIX HYDROLASE"/>
    <property type="match status" value="1"/>
</dbReference>
<proteinExistence type="inferred from homology"/>
<evidence type="ECO:0000256" key="1">
    <source>
        <dbReference type="ARBA" id="ARBA00022801"/>
    </source>
</evidence>
<dbReference type="PRINTS" id="PR00502">
    <property type="entry name" value="NUDIXFAMILY"/>
</dbReference>
<feature type="compositionally biased region" description="Polar residues" evidence="3">
    <location>
        <begin position="9"/>
        <end position="22"/>
    </location>
</feature>
<dbReference type="Gene3D" id="3.90.79.10">
    <property type="entry name" value="Nucleoside Triphosphate Pyrophosphohydrolase"/>
    <property type="match status" value="1"/>
</dbReference>
<sequence>MIPEEESTADLSSPHRSYNDNNIELNSKEHHHFYKMESTEDNSGSSNNEEKHPSVRAPDMQMGKCRYVRLLDNITYIAGAVILRESQDGQLEILLIQETKKSCYGKWYLPAGRVEPGESIESAAVREAKEETGFDVEIKELLKLDVQGSGWYRFIFYCEIVGGEIKTKPDRESLAAAWYSIEDVKQKNLLLRSKDMQEIVYDAEKYYKLYARKENPNPCRVIPESQKGLFIEFVIVKKNMNKTKTEILVHKSCKSEEEIITRKDVLPTVEFGFEYIFPMVVSKCYRHILENGVSQIEMPTKVISVSVEASPVESIAHGIRLRILSPHKPSISKSPIIDPARYIWMELTNKEVIQTLRLSEGQFNTKLTML</sequence>
<feature type="region of interest" description="Disordered" evidence="3">
    <location>
        <begin position="1"/>
        <end position="22"/>
    </location>
</feature>
<keyword evidence="1 2" id="KW-0378">Hydrolase</keyword>
<dbReference type="InterPro" id="IPR000086">
    <property type="entry name" value="NUDIX_hydrolase_dom"/>
</dbReference>
<dbReference type="InterPro" id="IPR015797">
    <property type="entry name" value="NUDIX_hydrolase-like_dom_sf"/>
</dbReference>
<dbReference type="GO" id="GO:0044716">
    <property type="term" value="F:8-oxo-GDP phosphatase activity"/>
    <property type="evidence" value="ECO:0007669"/>
    <property type="project" value="TreeGrafter"/>
</dbReference>
<organism evidence="5 6">
    <name type="scientific">Parastrongyloides trichosuri</name>
    <name type="common">Possum-specific nematode worm</name>
    <dbReference type="NCBI Taxonomy" id="131310"/>
    <lineage>
        <taxon>Eukaryota</taxon>
        <taxon>Metazoa</taxon>
        <taxon>Ecdysozoa</taxon>
        <taxon>Nematoda</taxon>
        <taxon>Chromadorea</taxon>
        <taxon>Rhabditida</taxon>
        <taxon>Tylenchina</taxon>
        <taxon>Panagrolaimomorpha</taxon>
        <taxon>Strongyloidoidea</taxon>
        <taxon>Strongyloididae</taxon>
        <taxon>Parastrongyloides</taxon>
    </lineage>
</organism>
<feature type="domain" description="Nudix hydrolase" evidence="4">
    <location>
        <begin position="75"/>
        <end position="204"/>
    </location>
</feature>
<dbReference type="PROSITE" id="PS51462">
    <property type="entry name" value="NUDIX"/>
    <property type="match status" value="1"/>
</dbReference>
<evidence type="ECO:0000256" key="2">
    <source>
        <dbReference type="RuleBase" id="RU003476"/>
    </source>
</evidence>
<dbReference type="PANTHER" id="PTHR22769:SF56">
    <property type="entry name" value="8-OXO-DGDP PHOSPHATASE NUDT18"/>
    <property type="match status" value="1"/>
</dbReference>
<dbReference type="SUPFAM" id="SSF55811">
    <property type="entry name" value="Nudix"/>
    <property type="match status" value="1"/>
</dbReference>
<feature type="region of interest" description="Disordered" evidence="3">
    <location>
        <begin position="37"/>
        <end position="56"/>
    </location>
</feature>
<evidence type="ECO:0000313" key="6">
    <source>
        <dbReference type="WBParaSite" id="PTRK_0000654100.1"/>
    </source>
</evidence>
<dbReference type="WBParaSite" id="PTRK_0000654100.1">
    <property type="protein sequence ID" value="PTRK_0000654100.1"/>
    <property type="gene ID" value="PTRK_0000654100"/>
</dbReference>
<evidence type="ECO:0000259" key="4">
    <source>
        <dbReference type="PROSITE" id="PS51462"/>
    </source>
</evidence>
<accession>A0A0N4ZFL1</accession>
<keyword evidence="5" id="KW-1185">Reference proteome</keyword>
<dbReference type="Proteomes" id="UP000038045">
    <property type="component" value="Unplaced"/>
</dbReference>
<comment type="similarity">
    <text evidence="2">Belongs to the Nudix hydrolase family.</text>
</comment>
<dbReference type="InterPro" id="IPR020476">
    <property type="entry name" value="Nudix_hydrolase"/>
</dbReference>
<dbReference type="AlphaFoldDB" id="A0A0N4ZFL1"/>
<dbReference type="Pfam" id="PF00293">
    <property type="entry name" value="NUDIX"/>
    <property type="match status" value="1"/>
</dbReference>
<dbReference type="PROSITE" id="PS00893">
    <property type="entry name" value="NUDIX_BOX"/>
    <property type="match status" value="1"/>
</dbReference>
<dbReference type="GO" id="GO:0044715">
    <property type="term" value="F:8-oxo-dGDP phosphatase activity"/>
    <property type="evidence" value="ECO:0007669"/>
    <property type="project" value="TreeGrafter"/>
</dbReference>
<reference evidence="6" key="1">
    <citation type="submission" date="2017-02" db="UniProtKB">
        <authorList>
            <consortium name="WormBaseParasite"/>
        </authorList>
    </citation>
    <scope>IDENTIFICATION</scope>
</reference>
<evidence type="ECO:0000256" key="3">
    <source>
        <dbReference type="SAM" id="MobiDB-lite"/>
    </source>
</evidence>
<dbReference type="InterPro" id="IPR020084">
    <property type="entry name" value="NUDIX_hydrolase_CS"/>
</dbReference>
<name>A0A0N4ZFL1_PARTI</name>